<dbReference type="HOGENOM" id="CLU_2247256_0_0_5"/>
<dbReference type="AlphaFoldDB" id="A6WXA3"/>
<dbReference type="KEGG" id="oan:Oant_0885"/>
<dbReference type="RefSeq" id="WP_012091097.1">
    <property type="nucleotide sequence ID" value="NC_009667.1"/>
</dbReference>
<dbReference type="Proteomes" id="UP000002301">
    <property type="component" value="Chromosome 1"/>
</dbReference>
<sequence length="104" mass="11791">MQLEFNLETPGRSAEVLMFPADRLCVEVFIFAVEYLSLSSAEQAGAIDRFSSAVVSIQTVSGISEKIIDRERQAFANALRAEINRQRVFHAIHGRYMRQERKTA</sequence>
<reference evidence="1 2" key="1">
    <citation type="journal article" date="2011" name="J. Bacteriol.">
        <title>Genome of Ochrobactrum anthropi ATCC 49188 T, a versatile opportunistic pathogen and symbiont of several eukaryotic hosts.</title>
        <authorList>
            <person name="Chain P.S."/>
            <person name="Lang D.M."/>
            <person name="Comerci D.J."/>
            <person name="Malfatti S.A."/>
            <person name="Vergez L.M."/>
            <person name="Shin M."/>
            <person name="Ugalde R.A."/>
            <person name="Garcia E."/>
            <person name="Tolmasky M.E."/>
        </authorList>
    </citation>
    <scope>NUCLEOTIDE SEQUENCE [LARGE SCALE GENOMIC DNA]</scope>
    <source>
        <strain evidence="2">ATCC 49188 / DSM 6882 / CCUG 24695 / JCM 21032 / LMG 3331 / NBRC 15819 / NCTC 12168 / Alc 37</strain>
    </source>
</reference>
<keyword evidence="2" id="KW-1185">Reference proteome</keyword>
<dbReference type="PATRIC" id="fig|439375.7.peg.930"/>
<dbReference type="EMBL" id="CP000758">
    <property type="protein sequence ID" value="ABS13607.1"/>
    <property type="molecule type" value="Genomic_DNA"/>
</dbReference>
<protein>
    <submittedName>
        <fullName evidence="1">Uncharacterized protein</fullName>
    </submittedName>
</protein>
<evidence type="ECO:0000313" key="1">
    <source>
        <dbReference type="EMBL" id="ABS13607.1"/>
    </source>
</evidence>
<proteinExistence type="predicted"/>
<gene>
    <name evidence="1" type="ordered locus">Oant_0885</name>
</gene>
<evidence type="ECO:0000313" key="2">
    <source>
        <dbReference type="Proteomes" id="UP000002301"/>
    </source>
</evidence>
<accession>A6WXA3</accession>
<name>A6WXA3_BRUA4</name>
<organism evidence="1 2">
    <name type="scientific">Brucella anthropi (strain ATCC 49188 / DSM 6882 / CCUG 24695 / JCM 21032 / LMG 3331 / NBRC 15819 / NCTC 12168 / Alc 37)</name>
    <name type="common">Ochrobactrum anthropi</name>
    <dbReference type="NCBI Taxonomy" id="439375"/>
    <lineage>
        <taxon>Bacteria</taxon>
        <taxon>Pseudomonadati</taxon>
        <taxon>Pseudomonadota</taxon>
        <taxon>Alphaproteobacteria</taxon>
        <taxon>Hyphomicrobiales</taxon>
        <taxon>Brucellaceae</taxon>
        <taxon>Brucella/Ochrobactrum group</taxon>
        <taxon>Brucella</taxon>
    </lineage>
</organism>